<dbReference type="EMBL" id="JACRDE010000197">
    <property type="protein sequence ID" value="MBI5249266.1"/>
    <property type="molecule type" value="Genomic_DNA"/>
</dbReference>
<feature type="non-terminal residue" evidence="2">
    <location>
        <position position="66"/>
    </location>
</feature>
<dbReference type="AlphaFoldDB" id="A0A9D6V3D8"/>
<name>A0A9D6V3D8_9BACT</name>
<dbReference type="SUPFAM" id="SSF48498">
    <property type="entry name" value="Tetracyclin repressor-like, C-terminal domain"/>
    <property type="match status" value="1"/>
</dbReference>
<proteinExistence type="predicted"/>
<sequence length="66" mass="7168">MAQELGDSNRALAKSASRFFDLWGELLTKHFDEAKRVGKLGPDADSEGLSRLVMSCIEGALLLCKA</sequence>
<gene>
    <name evidence="2" type="ORF">HY912_07210</name>
</gene>
<evidence type="ECO:0000313" key="3">
    <source>
        <dbReference type="Proteomes" id="UP000807825"/>
    </source>
</evidence>
<protein>
    <recommendedName>
        <fullName evidence="1">Transcriptional regulator LmrA/YxaF-like C-terminal domain-containing protein</fullName>
    </recommendedName>
</protein>
<dbReference type="InterPro" id="IPR036271">
    <property type="entry name" value="Tet_transcr_reg_TetR-rel_C_sf"/>
</dbReference>
<dbReference type="Gene3D" id="1.10.357.10">
    <property type="entry name" value="Tetracycline Repressor, domain 2"/>
    <property type="match status" value="1"/>
</dbReference>
<organism evidence="2 3">
    <name type="scientific">Desulfomonile tiedjei</name>
    <dbReference type="NCBI Taxonomy" id="2358"/>
    <lineage>
        <taxon>Bacteria</taxon>
        <taxon>Pseudomonadati</taxon>
        <taxon>Thermodesulfobacteriota</taxon>
        <taxon>Desulfomonilia</taxon>
        <taxon>Desulfomonilales</taxon>
        <taxon>Desulfomonilaceae</taxon>
        <taxon>Desulfomonile</taxon>
    </lineage>
</organism>
<comment type="caution">
    <text evidence="2">The sequence shown here is derived from an EMBL/GenBank/DDBJ whole genome shotgun (WGS) entry which is preliminary data.</text>
</comment>
<dbReference type="InterPro" id="IPR054156">
    <property type="entry name" value="YxaF_TetR_C"/>
</dbReference>
<evidence type="ECO:0000259" key="1">
    <source>
        <dbReference type="Pfam" id="PF21993"/>
    </source>
</evidence>
<dbReference type="Proteomes" id="UP000807825">
    <property type="component" value="Unassembled WGS sequence"/>
</dbReference>
<accession>A0A9D6V3D8</accession>
<reference evidence="2" key="1">
    <citation type="submission" date="2020-07" db="EMBL/GenBank/DDBJ databases">
        <title>Huge and variable diversity of episymbiotic CPR bacteria and DPANN archaea in groundwater ecosystems.</title>
        <authorList>
            <person name="He C.Y."/>
            <person name="Keren R."/>
            <person name="Whittaker M."/>
            <person name="Farag I.F."/>
            <person name="Doudna J."/>
            <person name="Cate J.H.D."/>
            <person name="Banfield J.F."/>
        </authorList>
    </citation>
    <scope>NUCLEOTIDE SEQUENCE</scope>
    <source>
        <strain evidence="2">NC_groundwater_1664_Pr3_B-0.1um_52_9</strain>
    </source>
</reference>
<feature type="domain" description="Transcriptional regulator LmrA/YxaF-like C-terminal" evidence="1">
    <location>
        <begin position="1"/>
        <end position="66"/>
    </location>
</feature>
<dbReference type="Pfam" id="PF21993">
    <property type="entry name" value="TetR_C_13_2"/>
    <property type="match status" value="1"/>
</dbReference>
<evidence type="ECO:0000313" key="2">
    <source>
        <dbReference type="EMBL" id="MBI5249266.1"/>
    </source>
</evidence>